<sequence length="360" mass="39981">MPPKRLSLGLVGLGRIGRQHALNTLHKISQTHLLCACSPMDQDHIWAQEHLVPYGVTLYRTFTEMLAHPGLEALLIASTTTAHYEQVMAGIEAGLHIAVEKPLAMNSQQSREILALAKSKAGLKIMTLFSRRFDASYTSARHAIQAGKIGTPVVLRFDNRDKFDRSDFYLRYIMQNPGIFIDTGVHDIDLTFSFLGDDNARPKSATAVGNLSLHRELAQISDFDNAIGTVAWHNGAISHYYISRTSRPGFDNPTEIIGTQGTLKINLHPRRDLIEIGDERGIGNEVMPDFYERYREAFVSEMEVFAGCVLGGTALPYGLEVAVRGMEIAEGLQEALRTGRKVEWDEEGRRMDVGGKSSKL</sequence>
<dbReference type="SUPFAM" id="SSF51735">
    <property type="entry name" value="NAD(P)-binding Rossmann-fold domains"/>
    <property type="match status" value="1"/>
</dbReference>
<dbReference type="Pfam" id="PF01408">
    <property type="entry name" value="GFO_IDH_MocA"/>
    <property type="match status" value="1"/>
</dbReference>
<accession>A0AAI8Z6N2</accession>
<dbReference type="Gene3D" id="3.30.360.10">
    <property type="entry name" value="Dihydrodipicolinate Reductase, domain 2"/>
    <property type="match status" value="1"/>
</dbReference>
<dbReference type="GO" id="GO:0016491">
    <property type="term" value="F:oxidoreductase activity"/>
    <property type="evidence" value="ECO:0007669"/>
    <property type="project" value="UniProtKB-KW"/>
</dbReference>
<dbReference type="EMBL" id="CAVMBE010000084">
    <property type="protein sequence ID" value="CAK4033356.1"/>
    <property type="molecule type" value="Genomic_DNA"/>
</dbReference>
<dbReference type="InterPro" id="IPR036291">
    <property type="entry name" value="NAD(P)-bd_dom_sf"/>
</dbReference>
<dbReference type="Pfam" id="PF02894">
    <property type="entry name" value="GFO_IDH_MocA_C"/>
    <property type="match status" value="1"/>
</dbReference>
<dbReference type="GO" id="GO:0006740">
    <property type="term" value="P:NADPH regeneration"/>
    <property type="evidence" value="ECO:0007669"/>
    <property type="project" value="TreeGrafter"/>
</dbReference>
<dbReference type="SUPFAM" id="SSF55347">
    <property type="entry name" value="Glyceraldehyde-3-phosphate dehydrogenase-like, C-terminal domain"/>
    <property type="match status" value="1"/>
</dbReference>
<evidence type="ECO:0000313" key="4">
    <source>
        <dbReference type="EMBL" id="CAK4033356.1"/>
    </source>
</evidence>
<reference evidence="4" key="1">
    <citation type="submission" date="2023-11" db="EMBL/GenBank/DDBJ databases">
        <authorList>
            <person name="Alioto T."/>
            <person name="Alioto T."/>
            <person name="Gomez Garrido J."/>
        </authorList>
    </citation>
    <scope>NUCLEOTIDE SEQUENCE</scope>
</reference>
<dbReference type="InterPro" id="IPR004104">
    <property type="entry name" value="Gfo/Idh/MocA-like_OxRdtase_C"/>
</dbReference>
<evidence type="ECO:0000259" key="3">
    <source>
        <dbReference type="Pfam" id="PF02894"/>
    </source>
</evidence>
<dbReference type="Gene3D" id="3.40.50.720">
    <property type="entry name" value="NAD(P)-binding Rossmann-like Domain"/>
    <property type="match status" value="1"/>
</dbReference>
<comment type="caution">
    <text evidence="4">The sequence shown here is derived from an EMBL/GenBank/DDBJ whole genome shotgun (WGS) entry which is preliminary data.</text>
</comment>
<organism evidence="4 5">
    <name type="scientific">Lecanosticta acicola</name>
    <dbReference type="NCBI Taxonomy" id="111012"/>
    <lineage>
        <taxon>Eukaryota</taxon>
        <taxon>Fungi</taxon>
        <taxon>Dikarya</taxon>
        <taxon>Ascomycota</taxon>
        <taxon>Pezizomycotina</taxon>
        <taxon>Dothideomycetes</taxon>
        <taxon>Dothideomycetidae</taxon>
        <taxon>Mycosphaerellales</taxon>
        <taxon>Mycosphaerellaceae</taxon>
        <taxon>Lecanosticta</taxon>
    </lineage>
</organism>
<keyword evidence="1" id="KW-0560">Oxidoreductase</keyword>
<protein>
    <submittedName>
        <fullName evidence="4">Nad-binding rossmann fold oxidoreductase family</fullName>
    </submittedName>
</protein>
<dbReference type="GO" id="GO:0000166">
    <property type="term" value="F:nucleotide binding"/>
    <property type="evidence" value="ECO:0007669"/>
    <property type="project" value="InterPro"/>
</dbReference>
<evidence type="ECO:0000313" key="5">
    <source>
        <dbReference type="Proteomes" id="UP001296104"/>
    </source>
</evidence>
<gene>
    <name evidence="4" type="ORF">LECACI_7A008514</name>
</gene>
<feature type="domain" description="Gfo/Idh/MocA-like oxidoreductase C-terminal" evidence="3">
    <location>
        <begin position="142"/>
        <end position="343"/>
    </location>
</feature>
<name>A0AAI8Z6N2_9PEZI</name>
<proteinExistence type="predicted"/>
<evidence type="ECO:0000256" key="1">
    <source>
        <dbReference type="ARBA" id="ARBA00023002"/>
    </source>
</evidence>
<feature type="domain" description="Gfo/Idh/MocA-like oxidoreductase N-terminal" evidence="2">
    <location>
        <begin position="8"/>
        <end position="121"/>
    </location>
</feature>
<dbReference type="PANTHER" id="PTHR42840">
    <property type="entry name" value="NAD(P)-BINDING ROSSMANN-FOLD SUPERFAMILY PROTEIN-RELATED"/>
    <property type="match status" value="1"/>
</dbReference>
<dbReference type="GO" id="GO:0005737">
    <property type="term" value="C:cytoplasm"/>
    <property type="evidence" value="ECO:0007669"/>
    <property type="project" value="TreeGrafter"/>
</dbReference>
<dbReference type="InterPro" id="IPR000683">
    <property type="entry name" value="Gfo/Idh/MocA-like_OxRdtase_N"/>
</dbReference>
<dbReference type="Proteomes" id="UP001296104">
    <property type="component" value="Unassembled WGS sequence"/>
</dbReference>
<evidence type="ECO:0000259" key="2">
    <source>
        <dbReference type="Pfam" id="PF01408"/>
    </source>
</evidence>
<keyword evidence="5" id="KW-1185">Reference proteome</keyword>
<dbReference type="PANTHER" id="PTHR42840:SF3">
    <property type="entry name" value="BINDING ROSSMANN FOLD OXIDOREDUCTASE, PUTATIVE (AFU_ORTHOLOGUE AFUA_2G10240)-RELATED"/>
    <property type="match status" value="1"/>
</dbReference>
<dbReference type="AlphaFoldDB" id="A0AAI8Z6N2"/>